<dbReference type="PROSITE" id="PS50263">
    <property type="entry name" value="CN_HYDROLASE"/>
    <property type="match status" value="1"/>
</dbReference>
<sequence>MRKYQIGIVQLSSGEDKKENLNRICGYIQEAAENGARLVVLTENMNVITKASLPVSDFAEDESGETYQRISDTAKRLGVYLHGGSWAEKIPGDSRVYNTSFLFSPKGELLAKYRKLHTFDIVLPTGKAVRESEEVAAGDSIVTVETELGVFGLAICYDLRFPELYRLMAERGAQILFNPSNFTLPTGKDHWEPLLRARAIENSCYMIAPNQIGRNARLTAFGSSMVIDPWGTVIARAKEEPGVTMAEIDLDYLDRVRARMQTLENRRTDIYRLEEISRS</sequence>
<reference evidence="4" key="1">
    <citation type="submission" date="2019-04" db="EMBL/GenBank/DDBJ databases">
        <title>Evolution of Biomass-Degrading Anaerobic Consortia Revealed by Metagenomics.</title>
        <authorList>
            <person name="Peng X."/>
        </authorList>
    </citation>
    <scope>NUCLEOTIDE SEQUENCE</scope>
    <source>
        <strain evidence="4">SIG551</strain>
    </source>
</reference>
<dbReference type="Pfam" id="PF00795">
    <property type="entry name" value="CN_hydrolase"/>
    <property type="match status" value="1"/>
</dbReference>
<evidence type="ECO:0000313" key="5">
    <source>
        <dbReference type="Proteomes" id="UP000754750"/>
    </source>
</evidence>
<evidence type="ECO:0000259" key="3">
    <source>
        <dbReference type="PROSITE" id="PS50263"/>
    </source>
</evidence>
<dbReference type="EMBL" id="SVNY01000001">
    <property type="protein sequence ID" value="MBE6832612.1"/>
    <property type="molecule type" value="Genomic_DNA"/>
</dbReference>
<organism evidence="4 5">
    <name type="scientific">Faecalispora sporosphaeroides</name>
    <dbReference type="NCBI Taxonomy" id="1549"/>
    <lineage>
        <taxon>Bacteria</taxon>
        <taxon>Bacillati</taxon>
        <taxon>Bacillota</taxon>
        <taxon>Clostridia</taxon>
        <taxon>Eubacteriales</taxon>
        <taxon>Oscillospiraceae</taxon>
        <taxon>Faecalispora</taxon>
    </lineage>
</organism>
<feature type="domain" description="CN hydrolase" evidence="3">
    <location>
        <begin position="4"/>
        <end position="250"/>
    </location>
</feature>
<evidence type="ECO:0000256" key="1">
    <source>
        <dbReference type="ARBA" id="ARBA00010613"/>
    </source>
</evidence>
<dbReference type="RefSeq" id="WP_020074292.1">
    <property type="nucleotide sequence ID" value="NZ_JBKWRC010000005.1"/>
</dbReference>
<dbReference type="Gene3D" id="3.60.110.10">
    <property type="entry name" value="Carbon-nitrogen hydrolase"/>
    <property type="match status" value="1"/>
</dbReference>
<protein>
    <submittedName>
        <fullName evidence="4">Carbon-nitrogen hydrolase family protein</fullName>
    </submittedName>
</protein>
<dbReference type="InterPro" id="IPR001110">
    <property type="entry name" value="UPF0012_CS"/>
</dbReference>
<proteinExistence type="inferred from homology"/>
<dbReference type="SUPFAM" id="SSF56317">
    <property type="entry name" value="Carbon-nitrogen hydrolase"/>
    <property type="match status" value="1"/>
</dbReference>
<evidence type="ECO:0000256" key="2">
    <source>
        <dbReference type="ARBA" id="ARBA00022801"/>
    </source>
</evidence>
<dbReference type="Proteomes" id="UP000754750">
    <property type="component" value="Unassembled WGS sequence"/>
</dbReference>
<dbReference type="InterPro" id="IPR045254">
    <property type="entry name" value="Nit1/2_C-N_Hydrolase"/>
</dbReference>
<accession>A0A928KPY3</accession>
<dbReference type="InterPro" id="IPR003010">
    <property type="entry name" value="C-N_Hydrolase"/>
</dbReference>
<comment type="caution">
    <text evidence="4">The sequence shown here is derived from an EMBL/GenBank/DDBJ whole genome shotgun (WGS) entry which is preliminary data.</text>
</comment>
<dbReference type="PANTHER" id="PTHR23088:SF27">
    <property type="entry name" value="DEAMINATED GLUTATHIONE AMIDASE"/>
    <property type="match status" value="1"/>
</dbReference>
<dbReference type="GO" id="GO:0016811">
    <property type="term" value="F:hydrolase activity, acting on carbon-nitrogen (but not peptide) bonds, in linear amides"/>
    <property type="evidence" value="ECO:0007669"/>
    <property type="project" value="InterPro"/>
</dbReference>
<keyword evidence="2 4" id="KW-0378">Hydrolase</keyword>
<evidence type="ECO:0000313" key="4">
    <source>
        <dbReference type="EMBL" id="MBE6832612.1"/>
    </source>
</evidence>
<dbReference type="InterPro" id="IPR036526">
    <property type="entry name" value="C-N_Hydrolase_sf"/>
</dbReference>
<gene>
    <name evidence="4" type="ORF">E7512_03355</name>
</gene>
<name>A0A928KPY3_9FIRM</name>
<dbReference type="PROSITE" id="PS01227">
    <property type="entry name" value="UPF0012"/>
    <property type="match status" value="1"/>
</dbReference>
<dbReference type="CDD" id="cd07572">
    <property type="entry name" value="nit"/>
    <property type="match status" value="1"/>
</dbReference>
<dbReference type="PANTHER" id="PTHR23088">
    <property type="entry name" value="NITRILASE-RELATED"/>
    <property type="match status" value="1"/>
</dbReference>
<comment type="similarity">
    <text evidence="1">Belongs to the carbon-nitrogen hydrolase superfamily. NIT1/NIT2 family.</text>
</comment>
<dbReference type="AlphaFoldDB" id="A0A928KPY3"/>